<dbReference type="Pfam" id="PF01734">
    <property type="entry name" value="Patatin"/>
    <property type="match status" value="1"/>
</dbReference>
<dbReference type="PROSITE" id="PS51635">
    <property type="entry name" value="PNPLA"/>
    <property type="match status" value="1"/>
</dbReference>
<dbReference type="PROSITE" id="PS00518">
    <property type="entry name" value="ZF_RING_1"/>
    <property type="match status" value="1"/>
</dbReference>
<feature type="short sequence motif" description="DGA/G" evidence="7">
    <location>
        <begin position="981"/>
        <end position="983"/>
    </location>
</feature>
<feature type="short sequence motif" description="GXSXG" evidence="7">
    <location>
        <begin position="816"/>
        <end position="820"/>
    </location>
</feature>
<keyword evidence="11" id="KW-1185">Reference proteome</keyword>
<feature type="compositionally biased region" description="Acidic residues" evidence="8">
    <location>
        <begin position="66"/>
        <end position="75"/>
    </location>
</feature>
<dbReference type="GO" id="GO:0019369">
    <property type="term" value="P:arachidonate metabolic process"/>
    <property type="evidence" value="ECO:0007669"/>
    <property type="project" value="TreeGrafter"/>
</dbReference>
<organism evidence="10 11">
    <name type="scientific">Fusarium floridanum</name>
    <dbReference type="NCBI Taxonomy" id="1325733"/>
    <lineage>
        <taxon>Eukaryota</taxon>
        <taxon>Fungi</taxon>
        <taxon>Dikarya</taxon>
        <taxon>Ascomycota</taxon>
        <taxon>Pezizomycotina</taxon>
        <taxon>Sordariomycetes</taxon>
        <taxon>Hypocreomycetidae</taxon>
        <taxon>Hypocreales</taxon>
        <taxon>Nectriaceae</taxon>
        <taxon>Fusarium</taxon>
        <taxon>Fusarium solani species complex</taxon>
    </lineage>
</organism>
<feature type="region of interest" description="Disordered" evidence="8">
    <location>
        <begin position="15"/>
        <end position="77"/>
    </location>
</feature>
<evidence type="ECO:0000256" key="5">
    <source>
        <dbReference type="ARBA" id="ARBA00022963"/>
    </source>
</evidence>
<comment type="caution">
    <text evidence="10">The sequence shown here is derived from an EMBL/GenBank/DDBJ whole genome shotgun (WGS) entry which is preliminary data.</text>
</comment>
<feature type="compositionally biased region" description="Polar residues" evidence="8">
    <location>
        <begin position="35"/>
        <end position="48"/>
    </location>
</feature>
<dbReference type="GO" id="GO:0047499">
    <property type="term" value="F:calcium-independent phospholipase A2 activity"/>
    <property type="evidence" value="ECO:0007669"/>
    <property type="project" value="TreeGrafter"/>
</dbReference>
<dbReference type="InterPro" id="IPR002641">
    <property type="entry name" value="PNPLA_dom"/>
</dbReference>
<feature type="short sequence motif" description="GXGXXG" evidence="7">
    <location>
        <begin position="783"/>
        <end position="788"/>
    </location>
</feature>
<feature type="active site" description="Proton acceptor" evidence="7">
    <location>
        <position position="981"/>
    </location>
</feature>
<evidence type="ECO:0000256" key="3">
    <source>
        <dbReference type="ARBA" id="ARBA00022801"/>
    </source>
</evidence>
<dbReference type="PANTHER" id="PTHR24185">
    <property type="entry name" value="CALCIUM-INDEPENDENT PHOSPHOLIPASE A2-GAMMA"/>
    <property type="match status" value="1"/>
</dbReference>
<accession>A0A428RWK0</accession>
<dbReference type="PANTHER" id="PTHR24185:SF1">
    <property type="entry name" value="CALCIUM-INDEPENDENT PHOSPHOLIPASE A2-GAMMA"/>
    <property type="match status" value="1"/>
</dbReference>
<evidence type="ECO:0000313" key="10">
    <source>
        <dbReference type="EMBL" id="RSL81905.1"/>
    </source>
</evidence>
<evidence type="ECO:0000259" key="9">
    <source>
        <dbReference type="PROSITE" id="PS51635"/>
    </source>
</evidence>
<evidence type="ECO:0000256" key="8">
    <source>
        <dbReference type="SAM" id="MobiDB-lite"/>
    </source>
</evidence>
<evidence type="ECO:0000256" key="7">
    <source>
        <dbReference type="PROSITE-ProRule" id="PRU01161"/>
    </source>
</evidence>
<evidence type="ECO:0000256" key="6">
    <source>
        <dbReference type="ARBA" id="ARBA00023098"/>
    </source>
</evidence>
<keyword evidence="3 7" id="KW-0378">Hydrolase</keyword>
<dbReference type="SUPFAM" id="SSF52151">
    <property type="entry name" value="FabD/lysophospholipase-like"/>
    <property type="match status" value="1"/>
</dbReference>
<name>A0A428RWK0_9HYPO</name>
<evidence type="ECO:0000256" key="4">
    <source>
        <dbReference type="ARBA" id="ARBA00022833"/>
    </source>
</evidence>
<reference evidence="10 11" key="1">
    <citation type="submission" date="2017-06" db="EMBL/GenBank/DDBJ databases">
        <title>Comparative genomic analysis of Ambrosia Fusariam Clade fungi.</title>
        <authorList>
            <person name="Stajich J.E."/>
            <person name="Carrillo J."/>
            <person name="Kijimoto T."/>
            <person name="Eskalen A."/>
            <person name="O'Donnell K."/>
            <person name="Kasson M."/>
        </authorList>
    </citation>
    <scope>NUCLEOTIDE SEQUENCE [LARGE SCALE GENOMIC DNA]</scope>
    <source>
        <strain evidence="10 11">NRRL62606</strain>
    </source>
</reference>
<proteinExistence type="predicted"/>
<dbReference type="GO" id="GO:0046486">
    <property type="term" value="P:glycerolipid metabolic process"/>
    <property type="evidence" value="ECO:0007669"/>
    <property type="project" value="UniProtKB-ARBA"/>
</dbReference>
<dbReference type="Proteomes" id="UP000287972">
    <property type="component" value="Unassembled WGS sequence"/>
</dbReference>
<keyword evidence="6 7" id="KW-0443">Lipid metabolism</keyword>
<dbReference type="InterPro" id="IPR016035">
    <property type="entry name" value="Acyl_Trfase/lysoPLipase"/>
</dbReference>
<keyword evidence="5 7" id="KW-0442">Lipid degradation</keyword>
<evidence type="ECO:0000313" key="11">
    <source>
        <dbReference type="Proteomes" id="UP000287972"/>
    </source>
</evidence>
<dbReference type="SUPFAM" id="SSF118310">
    <property type="entry name" value="AN1-like Zinc finger"/>
    <property type="match status" value="1"/>
</dbReference>
<keyword evidence="4" id="KW-0862">Zinc</keyword>
<feature type="domain" description="PNPLA" evidence="9">
    <location>
        <begin position="779"/>
        <end position="994"/>
    </location>
</feature>
<dbReference type="EMBL" id="NKCL01000111">
    <property type="protein sequence ID" value="RSL81905.1"/>
    <property type="molecule type" value="Genomic_DNA"/>
</dbReference>
<protein>
    <recommendedName>
        <fullName evidence="9">PNPLA domain-containing protein</fullName>
    </recommendedName>
</protein>
<dbReference type="Gene3D" id="3.40.1090.10">
    <property type="entry name" value="Cytosolic phospholipase A2 catalytic domain"/>
    <property type="match status" value="1"/>
</dbReference>
<evidence type="ECO:0000256" key="2">
    <source>
        <dbReference type="ARBA" id="ARBA00022771"/>
    </source>
</evidence>
<dbReference type="CDD" id="cd07199">
    <property type="entry name" value="Pat17_PNPLA8_PNPLA9_like"/>
    <property type="match status" value="1"/>
</dbReference>
<dbReference type="AlphaFoldDB" id="A0A428RWK0"/>
<dbReference type="InterPro" id="IPR017907">
    <property type="entry name" value="Znf_RING_CS"/>
</dbReference>
<evidence type="ECO:0000256" key="1">
    <source>
        <dbReference type="ARBA" id="ARBA00022723"/>
    </source>
</evidence>
<dbReference type="GO" id="GO:0008270">
    <property type="term" value="F:zinc ion binding"/>
    <property type="evidence" value="ECO:0007669"/>
    <property type="project" value="UniProtKB-KW"/>
</dbReference>
<feature type="active site" description="Nucleophile" evidence="7">
    <location>
        <position position="818"/>
    </location>
</feature>
<sequence>MSDDLLMGLMIPGAFPLEKLPEPDEPLEIPRRENSPNVPAESTSTSPPSHVHELFKPKLPSRASTDLDDTLDADEPDGHAAISQQEAILNATCEIDGCEDGPDVVQLFCNQCQATYCQSHWGEQHLHRRATPKGQQPHEPIDRELEFRIRNCIQPVWSKKELRDKHIEDQDATWFAVEDDLSTGTPNSAKKFLRLERFERLMFEGTPGRTNAVFPSLVSFIGETGGGKSGMINLLIKGLDKGFRDYAAPVVGASQNQQQPTSGDVHLYVDPMSFGTENPKLYVDCEGLNGGDNIPQSLNAIARSRAKKLLNGIGRTIFGAEGKGREFIVSQVYSRILYTFSDVVVFVLVNTRTIENVIHQLLEWGSESVCHVSNQPVLPHAVIALNKCTDLQLDDQDNWDKTETTKWLLSALDNNLYNIPKFSKYITAWEDSRPEDSPRERATTMSLLRQFYATVTAIRFPGFHDGRGPTKLMVEQVKTLYQHIDDCCTSSRERKHRHRRCLSADQITPYFGHAFEHFTSKIGLSAPFDFVKASLKEQPVQRDFKDNIVYLACGLIQHARRSELDADAVFGAMRKTIASSILLDADRKKYLGDETELMDIYKSFCEEAFDSIYEDYWPCKHPGCINLRHGHASGCQDKSGKIIRGRTSTDSGYESSLTTTDGEVFVMGVTQGLKGLLQNRKNSGPHMEVHIQILRDFYRTHRGAICFRNQSICLGCFMNTPEYVLSCKHIICRDCAVAVGEVIEHSPRLIKTSECPLDEEHEANTFLRLQSADMGTRVLALDGGGVRGIVELVALQELEARLGGVPIASFFDLIVGTSTGGIIAAGLAKKGWSSSKCATMFKKLCHSAFISTWFDSTMRWTTGIPVLEKIGRYWFPRFQTEGLENALIQAFGRNAKLFGTAHDCQSAFQPRVGLVACQSTGSPVILANYNRAEPADMSYRLIRQTNPDTDWKIWQAARASSAAPTWFASYVHESLDTSYVDGGLHHNNPVRVAWEESTLLWPRSSLDILVNVGSGSTQDAVTSQPAEQPQTQPSWWNKLKGSYELFQVAIDHISNSLNSEKIWAQFQRDHQAEGDNILRLNSLLDPPLAELHEVTKVAALEEKAQEFWRSRRESKELLDDAANRLISRSFYFEVKHTSTMKDCFSVTGEIRSRFSSLSETREISKIGRLFDKIRTEDLSFPCFKIAQEGSRSEQTLRVKASVISEMISSNVFSFSEGEDVAIKLNSSHSKCQIRLCLGDGEGYMISGFPRKLCKNGS</sequence>
<dbReference type="GO" id="GO:0016042">
    <property type="term" value="P:lipid catabolic process"/>
    <property type="evidence" value="ECO:0007669"/>
    <property type="project" value="UniProtKB-UniRule"/>
</dbReference>
<gene>
    <name evidence="10" type="ORF">CEP51_005523</name>
</gene>
<keyword evidence="1" id="KW-0479">Metal-binding</keyword>
<dbReference type="InterPro" id="IPR035896">
    <property type="entry name" value="AN1-like_Znf"/>
</dbReference>
<keyword evidence="2" id="KW-0863">Zinc-finger</keyword>
<dbReference type="GO" id="GO:0016020">
    <property type="term" value="C:membrane"/>
    <property type="evidence" value="ECO:0007669"/>
    <property type="project" value="TreeGrafter"/>
</dbReference>